<dbReference type="InterPro" id="IPR029058">
    <property type="entry name" value="AB_hydrolase_fold"/>
</dbReference>
<evidence type="ECO:0000256" key="1">
    <source>
        <dbReference type="ARBA" id="ARBA00011079"/>
    </source>
</evidence>
<keyword evidence="2" id="KW-0645">Protease</keyword>
<dbReference type="EMBL" id="BNJQ01000002">
    <property type="protein sequence ID" value="GHP01845.1"/>
    <property type="molecule type" value="Genomic_DNA"/>
</dbReference>
<dbReference type="GO" id="GO:0070008">
    <property type="term" value="F:serine-type exopeptidase activity"/>
    <property type="evidence" value="ECO:0007669"/>
    <property type="project" value="InterPro"/>
</dbReference>
<evidence type="ECO:0000256" key="2">
    <source>
        <dbReference type="ARBA" id="ARBA00022670"/>
    </source>
</evidence>
<dbReference type="GO" id="GO:0006508">
    <property type="term" value="P:proteolysis"/>
    <property type="evidence" value="ECO:0007669"/>
    <property type="project" value="UniProtKB-KW"/>
</dbReference>
<name>A0A830H485_9CHLO</name>
<evidence type="ECO:0000256" key="5">
    <source>
        <dbReference type="ARBA" id="ARBA00023180"/>
    </source>
</evidence>
<protein>
    <submittedName>
        <fullName evidence="7">Uncharacterized protein</fullName>
    </submittedName>
</protein>
<sequence length="466" mass="51075">MHHLRIPFTPPASSDDLDSSDPRTSHDVKLEVIQVPLARFSRRRNQNNETLDLHVFVRKYTTMQQTQKPGGIGILVMGGEGPLPGLPGGYAETLAEKYNAALYVAAEHRFYGNSLPTACKGSVACGLTTENLKHLNVQEALADHADVIKTFDPNMEMKWVAVGGSYSGGLSAWFRVAYPDLTVGALASSGVVNALFDFPQFDTAVHGAIDTNCAMALHQITSEVDDRLKLAHPAANIKKMFGAPQHLADTDFRYLVADAFSMGVQYGHKHFLCDSLLKPSPASDINELLERYVTWISKQYGSSYGAGCFYDAECIRDASSADKWQPTSRAWRWQKCTQVAYLQSAPVSSALRSPSLNLISLIQECNQMFGEETAAELAETNRAFQKRFGGDHPRVDHVFYSQFSDDPWREAGAHDVADEASCLAVCDGCGHCSDLRTPTNDDPAGVKACRAKFETLLAKKWLASAA</sequence>
<dbReference type="SUPFAM" id="SSF53474">
    <property type="entry name" value="alpha/beta-Hydrolases"/>
    <property type="match status" value="1"/>
</dbReference>
<feature type="region of interest" description="Disordered" evidence="6">
    <location>
        <begin position="1"/>
        <end position="25"/>
    </location>
</feature>
<keyword evidence="8" id="KW-1185">Reference proteome</keyword>
<comment type="caution">
    <text evidence="7">The sequence shown here is derived from an EMBL/GenBank/DDBJ whole genome shotgun (WGS) entry which is preliminary data.</text>
</comment>
<evidence type="ECO:0000256" key="4">
    <source>
        <dbReference type="ARBA" id="ARBA00022801"/>
    </source>
</evidence>
<reference evidence="7" key="1">
    <citation type="submission" date="2020-10" db="EMBL/GenBank/DDBJ databases">
        <title>Unveiling of a novel bifunctional photoreceptor, Dualchrome1, isolated from a cosmopolitan green alga.</title>
        <authorList>
            <person name="Suzuki S."/>
            <person name="Kawachi M."/>
        </authorList>
    </citation>
    <scope>NUCLEOTIDE SEQUENCE</scope>
    <source>
        <strain evidence="7">NIES 2893</strain>
    </source>
</reference>
<dbReference type="PANTHER" id="PTHR11010">
    <property type="entry name" value="PROTEASE S28 PRO-X CARBOXYPEPTIDASE-RELATED"/>
    <property type="match status" value="1"/>
</dbReference>
<dbReference type="Gene3D" id="1.20.120.980">
    <property type="entry name" value="Serine carboxypeptidase S28, SKS domain"/>
    <property type="match status" value="1"/>
</dbReference>
<evidence type="ECO:0000256" key="3">
    <source>
        <dbReference type="ARBA" id="ARBA00022729"/>
    </source>
</evidence>
<dbReference type="Pfam" id="PF05577">
    <property type="entry name" value="Peptidase_S28"/>
    <property type="match status" value="1"/>
</dbReference>
<keyword evidence="4" id="KW-0378">Hydrolase</keyword>
<dbReference type="OrthoDB" id="1735038at2759"/>
<dbReference type="AlphaFoldDB" id="A0A830H485"/>
<evidence type="ECO:0000256" key="6">
    <source>
        <dbReference type="SAM" id="MobiDB-lite"/>
    </source>
</evidence>
<proteinExistence type="inferred from homology"/>
<dbReference type="PANTHER" id="PTHR11010:SF11">
    <property type="entry name" value="THYMUS-SPECIFIC SERINE PROTEASE"/>
    <property type="match status" value="1"/>
</dbReference>
<comment type="similarity">
    <text evidence="1">Belongs to the peptidase S28 family.</text>
</comment>
<keyword evidence="5" id="KW-0325">Glycoprotein</keyword>
<dbReference type="InterPro" id="IPR008758">
    <property type="entry name" value="Peptidase_S28"/>
</dbReference>
<evidence type="ECO:0000313" key="7">
    <source>
        <dbReference type="EMBL" id="GHP01845.1"/>
    </source>
</evidence>
<dbReference type="Gene3D" id="3.40.50.1820">
    <property type="entry name" value="alpha/beta hydrolase"/>
    <property type="match status" value="1"/>
</dbReference>
<gene>
    <name evidence="7" type="ORF">PPROV_000060200</name>
</gene>
<keyword evidence="3" id="KW-0732">Signal</keyword>
<dbReference type="GO" id="GO:0008239">
    <property type="term" value="F:dipeptidyl-peptidase activity"/>
    <property type="evidence" value="ECO:0007669"/>
    <property type="project" value="TreeGrafter"/>
</dbReference>
<evidence type="ECO:0000313" key="8">
    <source>
        <dbReference type="Proteomes" id="UP000660262"/>
    </source>
</evidence>
<organism evidence="7 8">
    <name type="scientific">Pycnococcus provasolii</name>
    <dbReference type="NCBI Taxonomy" id="41880"/>
    <lineage>
        <taxon>Eukaryota</taxon>
        <taxon>Viridiplantae</taxon>
        <taxon>Chlorophyta</taxon>
        <taxon>Pseudoscourfieldiophyceae</taxon>
        <taxon>Pseudoscourfieldiales</taxon>
        <taxon>Pycnococcaceae</taxon>
        <taxon>Pycnococcus</taxon>
    </lineage>
</organism>
<dbReference type="Proteomes" id="UP000660262">
    <property type="component" value="Unassembled WGS sequence"/>
</dbReference>
<accession>A0A830H485</accession>
<dbReference type="InterPro" id="IPR042269">
    <property type="entry name" value="Ser_carbopepase_S28_SKS"/>
</dbReference>